<dbReference type="InterPro" id="IPR006205">
    <property type="entry name" value="Mev_gal_kin"/>
</dbReference>
<dbReference type="Gene3D" id="3.30.70.890">
    <property type="entry name" value="GHMP kinase, C-terminal domain"/>
    <property type="match status" value="1"/>
</dbReference>
<keyword evidence="5 11" id="KW-0418">Kinase</keyword>
<dbReference type="SUPFAM" id="SSF54211">
    <property type="entry name" value="Ribosomal protein S5 domain 2-like"/>
    <property type="match status" value="1"/>
</dbReference>
<organism evidence="11 12">
    <name type="scientific">Legionella busanensis</name>
    <dbReference type="NCBI Taxonomy" id="190655"/>
    <lineage>
        <taxon>Bacteria</taxon>
        <taxon>Pseudomonadati</taxon>
        <taxon>Pseudomonadota</taxon>
        <taxon>Gammaproteobacteria</taxon>
        <taxon>Legionellales</taxon>
        <taxon>Legionellaceae</taxon>
        <taxon>Legionella</taxon>
    </lineage>
</organism>
<evidence type="ECO:0000256" key="5">
    <source>
        <dbReference type="ARBA" id="ARBA00022777"/>
    </source>
</evidence>
<dbReference type="Pfam" id="PF00288">
    <property type="entry name" value="GHMP_kinases_N"/>
    <property type="match status" value="1"/>
</dbReference>
<evidence type="ECO:0000256" key="3">
    <source>
        <dbReference type="ARBA" id="ARBA00022679"/>
    </source>
</evidence>
<dbReference type="UniPathway" id="UPA00057">
    <property type="reaction ID" value="UER00098"/>
</dbReference>
<keyword evidence="2" id="KW-0444">Lipid biosynthesis</keyword>
<name>A0A378JHL3_9GAMM</name>
<sequence length="296" mass="33207">MSFNIEIPAKCILAGEHSILERGFALVVPFNKFKLSLNYYPDEMKTMHTISAEGNNSLGIILWPVLSKACQLLNKDPHKLTGFFQMESTIPPCSGLGFSAALCVAVAEWVIQQGYLTRANLFDFAIELENMFHKKSSGVDIAGVTSNHIIQYSFNKEVAKISPCWEPELYISGSEEKSITRLCVEKVRELKKSDPKKAKEIYEKMALAVELIKFSLESDDKETQLSYITQGLTLGNQCFYDWGLTSQALTQHIKQLETYNTLACKVIGAGVGGYVLSLWKETPPQNLPFKLHRLNL</sequence>
<dbReference type="GO" id="GO:0019287">
    <property type="term" value="P:isopentenyl diphosphate biosynthetic process, mevalonate pathway"/>
    <property type="evidence" value="ECO:0007669"/>
    <property type="project" value="UniProtKB-UniPathway"/>
</dbReference>
<evidence type="ECO:0000313" key="12">
    <source>
        <dbReference type="Proteomes" id="UP000254794"/>
    </source>
</evidence>
<dbReference type="InterPro" id="IPR036554">
    <property type="entry name" value="GHMP_kinase_C_sf"/>
</dbReference>
<keyword evidence="1" id="KW-0963">Cytoplasm</keyword>
<evidence type="ECO:0000256" key="1">
    <source>
        <dbReference type="ARBA" id="ARBA00022490"/>
    </source>
</evidence>
<keyword evidence="4" id="KW-0547">Nucleotide-binding</keyword>
<keyword evidence="8" id="KW-0443">Lipid metabolism</keyword>
<evidence type="ECO:0000256" key="6">
    <source>
        <dbReference type="ARBA" id="ARBA00022840"/>
    </source>
</evidence>
<accession>A0A378JHL3</accession>
<dbReference type="OrthoDB" id="9764892at2"/>
<evidence type="ECO:0000256" key="8">
    <source>
        <dbReference type="ARBA" id="ARBA00023098"/>
    </source>
</evidence>
<evidence type="ECO:0000256" key="9">
    <source>
        <dbReference type="ARBA" id="ARBA00029438"/>
    </source>
</evidence>
<dbReference type="InterPro" id="IPR014721">
    <property type="entry name" value="Ribsml_uS5_D2-typ_fold_subgr"/>
</dbReference>
<dbReference type="RefSeq" id="WP_115330481.1">
    <property type="nucleotide sequence ID" value="NZ_CAAAHP010000007.1"/>
</dbReference>
<keyword evidence="3" id="KW-0808">Transferase</keyword>
<dbReference type="Gene3D" id="3.30.230.10">
    <property type="match status" value="1"/>
</dbReference>
<gene>
    <name evidence="11" type="ORF">NCTC13316_00884</name>
</gene>
<dbReference type="InterPro" id="IPR006204">
    <property type="entry name" value="GHMP_kinase_N_dom"/>
</dbReference>
<dbReference type="InterPro" id="IPR020568">
    <property type="entry name" value="Ribosomal_Su5_D2-typ_SF"/>
</dbReference>
<comment type="pathway">
    <text evidence="9">Isoprenoid biosynthesis; isopentenyl diphosphate biosynthesis via mevalonate pathway; isopentenyl diphosphate from (R)-mevalonate: step 1/3.</text>
</comment>
<dbReference type="PANTHER" id="PTHR43290:SF2">
    <property type="entry name" value="MEVALONATE KINASE"/>
    <property type="match status" value="1"/>
</dbReference>
<evidence type="ECO:0000256" key="2">
    <source>
        <dbReference type="ARBA" id="ARBA00022516"/>
    </source>
</evidence>
<keyword evidence="7" id="KW-0460">Magnesium</keyword>
<dbReference type="PRINTS" id="PR00959">
    <property type="entry name" value="MEVGALKINASE"/>
</dbReference>
<keyword evidence="6" id="KW-0067">ATP-binding</keyword>
<dbReference type="AlphaFoldDB" id="A0A378JHL3"/>
<dbReference type="Proteomes" id="UP000254794">
    <property type="component" value="Unassembled WGS sequence"/>
</dbReference>
<proteinExistence type="predicted"/>
<evidence type="ECO:0000313" key="11">
    <source>
        <dbReference type="EMBL" id="STX50796.1"/>
    </source>
</evidence>
<dbReference type="PANTHER" id="PTHR43290">
    <property type="entry name" value="MEVALONATE KINASE"/>
    <property type="match status" value="1"/>
</dbReference>
<dbReference type="SUPFAM" id="SSF55060">
    <property type="entry name" value="GHMP Kinase, C-terminal domain"/>
    <property type="match status" value="1"/>
</dbReference>
<protein>
    <submittedName>
        <fullName evidence="11">Mevalonate kinase</fullName>
    </submittedName>
</protein>
<evidence type="ECO:0000259" key="10">
    <source>
        <dbReference type="Pfam" id="PF00288"/>
    </source>
</evidence>
<reference evidence="11 12" key="1">
    <citation type="submission" date="2018-06" db="EMBL/GenBank/DDBJ databases">
        <authorList>
            <consortium name="Pathogen Informatics"/>
            <person name="Doyle S."/>
        </authorList>
    </citation>
    <scope>NUCLEOTIDE SEQUENCE [LARGE SCALE GENOMIC DNA]</scope>
    <source>
        <strain evidence="11 12">NCTC13316</strain>
    </source>
</reference>
<dbReference type="GO" id="GO:0005524">
    <property type="term" value="F:ATP binding"/>
    <property type="evidence" value="ECO:0007669"/>
    <property type="project" value="UniProtKB-KW"/>
</dbReference>
<keyword evidence="12" id="KW-1185">Reference proteome</keyword>
<evidence type="ECO:0000256" key="7">
    <source>
        <dbReference type="ARBA" id="ARBA00022842"/>
    </source>
</evidence>
<dbReference type="GO" id="GO:0005829">
    <property type="term" value="C:cytosol"/>
    <property type="evidence" value="ECO:0007669"/>
    <property type="project" value="TreeGrafter"/>
</dbReference>
<evidence type="ECO:0000256" key="4">
    <source>
        <dbReference type="ARBA" id="ARBA00022741"/>
    </source>
</evidence>
<dbReference type="GO" id="GO:0004496">
    <property type="term" value="F:mevalonate kinase activity"/>
    <property type="evidence" value="ECO:0007669"/>
    <property type="project" value="InterPro"/>
</dbReference>
<dbReference type="EMBL" id="UGOD01000001">
    <property type="protein sequence ID" value="STX50796.1"/>
    <property type="molecule type" value="Genomic_DNA"/>
</dbReference>
<feature type="domain" description="GHMP kinase N-terminal" evidence="10">
    <location>
        <begin position="69"/>
        <end position="143"/>
    </location>
</feature>